<dbReference type="InterPro" id="IPR052200">
    <property type="entry name" value="Protoporphyrinogen_IX_DH"/>
</dbReference>
<dbReference type="Gene3D" id="3.40.50.360">
    <property type="match status" value="1"/>
</dbReference>
<sequence>MKKIVIYETTYGSTESYAKRIADRINAEFKKYDQVSIEDLADYDVIIIGTCLLGGKIYGTEKIDQWIDVYPDKHWALFTVGLANPELTDFQPIFESHFNAHTLEHLTTFHFRGTIRYKRLNLMHDLLNEAHLNRQSSIDMVPLDEENIKLLSTYGTTVDARDVDSIKPLLQWVDAQDNTTN</sequence>
<keyword evidence="3" id="KW-1185">Reference proteome</keyword>
<dbReference type="RefSeq" id="WP_153863900.1">
    <property type="nucleotide sequence ID" value="NZ_WJQS01000009.1"/>
</dbReference>
<dbReference type="GO" id="GO:0070819">
    <property type="term" value="F:menaquinone-dependent protoporphyrinogen oxidase activity"/>
    <property type="evidence" value="ECO:0007669"/>
    <property type="project" value="TreeGrafter"/>
</dbReference>
<dbReference type="InterPro" id="IPR029039">
    <property type="entry name" value="Flavoprotein-like_sf"/>
</dbReference>
<dbReference type="InterPro" id="IPR001226">
    <property type="entry name" value="Flavodoxin_CS"/>
</dbReference>
<dbReference type="EMBL" id="WJQS01000009">
    <property type="protein sequence ID" value="MRI86181.1"/>
    <property type="molecule type" value="Genomic_DNA"/>
</dbReference>
<dbReference type="PROSITE" id="PS00201">
    <property type="entry name" value="FLAVODOXIN"/>
    <property type="match status" value="1"/>
</dbReference>
<dbReference type="GO" id="GO:0009055">
    <property type="term" value="F:electron transfer activity"/>
    <property type="evidence" value="ECO:0007669"/>
    <property type="project" value="InterPro"/>
</dbReference>
<evidence type="ECO:0000313" key="2">
    <source>
        <dbReference type="EMBL" id="MRI86181.1"/>
    </source>
</evidence>
<dbReference type="SUPFAM" id="SSF52218">
    <property type="entry name" value="Flavoproteins"/>
    <property type="match status" value="1"/>
</dbReference>
<dbReference type="InterPro" id="IPR026816">
    <property type="entry name" value="Flavodoxin_dom"/>
</dbReference>
<organism evidence="2 3">
    <name type="scientific">Fundicoccus ignavus</name>
    <dbReference type="NCBI Taxonomy" id="2664442"/>
    <lineage>
        <taxon>Bacteria</taxon>
        <taxon>Bacillati</taxon>
        <taxon>Bacillota</taxon>
        <taxon>Bacilli</taxon>
        <taxon>Lactobacillales</taxon>
        <taxon>Aerococcaceae</taxon>
        <taxon>Fundicoccus</taxon>
    </lineage>
</organism>
<evidence type="ECO:0000259" key="1">
    <source>
        <dbReference type="Pfam" id="PF12724"/>
    </source>
</evidence>
<proteinExistence type="predicted"/>
<protein>
    <recommendedName>
        <fullName evidence="1">Flavodoxin domain-containing protein</fullName>
    </recommendedName>
</protein>
<dbReference type="PANTHER" id="PTHR38030:SF2">
    <property type="entry name" value="PROTOPORPHYRINOGEN IX DEHYDROGENASE [QUINONE]"/>
    <property type="match status" value="1"/>
</dbReference>
<accession>A0A6I2GKW6</accession>
<dbReference type="PANTHER" id="PTHR38030">
    <property type="entry name" value="PROTOPORPHYRINOGEN IX DEHYDROGENASE [MENAQUINONE]"/>
    <property type="match status" value="1"/>
</dbReference>
<dbReference type="GO" id="GO:0006783">
    <property type="term" value="P:heme biosynthetic process"/>
    <property type="evidence" value="ECO:0007669"/>
    <property type="project" value="TreeGrafter"/>
</dbReference>
<dbReference type="AlphaFoldDB" id="A0A6I2GKW6"/>
<name>A0A6I2GKW6_9LACT</name>
<dbReference type="Proteomes" id="UP000430975">
    <property type="component" value="Unassembled WGS sequence"/>
</dbReference>
<gene>
    <name evidence="2" type="ORF">GIY09_10025</name>
</gene>
<feature type="domain" description="Flavodoxin" evidence="1">
    <location>
        <begin position="4"/>
        <end position="124"/>
    </location>
</feature>
<reference evidence="2 3" key="1">
    <citation type="submission" date="2019-11" db="EMBL/GenBank/DDBJ databases">
        <title>Characterisation of Fundicoccus ignavus gen. nov. sp. nov., a novel genus of the family Aerococcaceae isolated from bulk tank milk.</title>
        <authorList>
            <person name="Siebert A."/>
            <person name="Huptas C."/>
            <person name="Wenning M."/>
            <person name="Scherer S."/>
            <person name="Doll E.V."/>
        </authorList>
    </citation>
    <scope>NUCLEOTIDE SEQUENCE [LARGE SCALE GENOMIC DNA]</scope>
    <source>
        <strain evidence="2 3">WS4759</strain>
    </source>
</reference>
<evidence type="ECO:0000313" key="3">
    <source>
        <dbReference type="Proteomes" id="UP000430975"/>
    </source>
</evidence>
<dbReference type="GO" id="GO:0010181">
    <property type="term" value="F:FMN binding"/>
    <property type="evidence" value="ECO:0007669"/>
    <property type="project" value="InterPro"/>
</dbReference>
<dbReference type="Pfam" id="PF12724">
    <property type="entry name" value="Flavodoxin_5"/>
    <property type="match status" value="1"/>
</dbReference>
<comment type="caution">
    <text evidence="2">The sequence shown here is derived from an EMBL/GenBank/DDBJ whole genome shotgun (WGS) entry which is preliminary data.</text>
</comment>